<dbReference type="Pfam" id="PF08206">
    <property type="entry name" value="OB_RNB"/>
    <property type="match status" value="1"/>
</dbReference>
<dbReference type="PANTHER" id="PTHR23355">
    <property type="entry name" value="RIBONUCLEASE"/>
    <property type="match status" value="1"/>
</dbReference>
<dbReference type="InterPro" id="IPR003029">
    <property type="entry name" value="S1_domain"/>
</dbReference>
<dbReference type="Pfam" id="PF00773">
    <property type="entry name" value="RNB"/>
    <property type="match status" value="1"/>
</dbReference>
<dbReference type="InterPro" id="IPR050180">
    <property type="entry name" value="RNR_Ribonuclease"/>
</dbReference>
<evidence type="ECO:0000259" key="9">
    <source>
        <dbReference type="PROSITE" id="PS50126"/>
    </source>
</evidence>
<dbReference type="InterPro" id="IPR004476">
    <property type="entry name" value="RNase_II/RNase_R"/>
</dbReference>
<sequence>MTNEELELKEKRKKVIYDLMCDQTYTPMKEKELAMLLQVSREDKPVFRAMLKELLTEGKIEVSSRGKYRRAGSRALTGIFLAHPRGFGFVQIEGRQEDVFIPEKESHGAFHLDTVQITLLPEQTGKRTEGTVIRVLERGIRQVVGTYRRNRNYGFVIPDNQRFLADLFIPKECAAGAGDGCKVVAEITDYGTGGKNPEGKILTVIGGRDEPGTDILSVMYSFGLPGDFPPEIRREAEKIPDRAEEREREGRLDLRDLPMVTIDGEDSRDLDDAVSLSFDGTVYRLGVHIADVSHYVREGSGLDWEALKRGTSVYFPDRVIPMLPPKLSNGICSLNQGEDRLALSCLMELDLEGNLLSHRVEETVVNVDRRMTYKEVAGILEEQDPDLMEQYEPFVPMFRRMEELSRLLQKHRKKRGAIDFDFPEAKILLNEKGEPADILPRERNAATRLIEDFMLLANETVAEDFYWREVPFLYRSHEAPDPEKIRSLAALISSFGYGIKTPRDTVYPKEIQKLLERAAGRPEEPMIARLALRSMKQARYTRECAGHFGLAARYYCHFTSPIRRYPDLQIHRIIKEVLHNRMTQERREHYEELLPGVAEQTSRTERTAEEAERDVDKMKKAQYMRKKIGEICRGRISGITNYGLYVELPNTIEGMVHVSNMEDDHYCYREETGDMAGVRTGKVFRMGDPVTVRVLDADPESRTIDFILAQEDEEDGQRGGKADREQ</sequence>
<dbReference type="PANTHER" id="PTHR23355:SF9">
    <property type="entry name" value="DIS3-LIKE EXONUCLEASE 2"/>
    <property type="match status" value="1"/>
</dbReference>
<keyword evidence="3 8" id="KW-0963">Cytoplasm</keyword>
<dbReference type="InterPro" id="IPR012340">
    <property type="entry name" value="NA-bd_OB-fold"/>
</dbReference>
<evidence type="ECO:0000256" key="7">
    <source>
        <dbReference type="ARBA" id="ARBA00022884"/>
    </source>
</evidence>
<evidence type="ECO:0000256" key="2">
    <source>
        <dbReference type="ARBA" id="ARBA00004496"/>
    </source>
</evidence>
<dbReference type="NCBIfam" id="TIGR00358">
    <property type="entry name" value="3_prime_RNase"/>
    <property type="match status" value="1"/>
</dbReference>
<dbReference type="InterPro" id="IPR040476">
    <property type="entry name" value="CSD2"/>
</dbReference>
<reference evidence="10" key="1">
    <citation type="submission" date="2020-10" db="EMBL/GenBank/DDBJ databases">
        <authorList>
            <person name="Gilroy R."/>
        </authorList>
    </citation>
    <scope>NUCLEOTIDE SEQUENCE</scope>
    <source>
        <strain evidence="10">ChiBcec6-7307</strain>
    </source>
</reference>
<dbReference type="SUPFAM" id="SSF50249">
    <property type="entry name" value="Nucleic acid-binding proteins"/>
    <property type="match status" value="4"/>
</dbReference>
<keyword evidence="5 8" id="KW-0378">Hydrolase</keyword>
<evidence type="ECO:0000256" key="3">
    <source>
        <dbReference type="ARBA" id="ARBA00022490"/>
    </source>
</evidence>
<dbReference type="SMART" id="SM00955">
    <property type="entry name" value="RNB"/>
    <property type="match status" value="1"/>
</dbReference>
<evidence type="ECO:0000313" key="10">
    <source>
        <dbReference type="EMBL" id="HIV23920.1"/>
    </source>
</evidence>
<dbReference type="EC" id="3.1.13.1" evidence="8"/>
<evidence type="ECO:0000256" key="5">
    <source>
        <dbReference type="ARBA" id="ARBA00022801"/>
    </source>
</evidence>
<evidence type="ECO:0000256" key="1">
    <source>
        <dbReference type="ARBA" id="ARBA00001849"/>
    </source>
</evidence>
<gene>
    <name evidence="8 10" type="primary">rnr</name>
    <name evidence="10" type="ORF">IAC80_08295</name>
</gene>
<dbReference type="HAMAP" id="MF_01895">
    <property type="entry name" value="RNase_R"/>
    <property type="match status" value="1"/>
</dbReference>
<dbReference type="SMART" id="SM00357">
    <property type="entry name" value="CSP"/>
    <property type="match status" value="2"/>
</dbReference>
<proteinExistence type="inferred from homology"/>
<dbReference type="CDD" id="cd04471">
    <property type="entry name" value="S1_RNase_R"/>
    <property type="match status" value="1"/>
</dbReference>
<comment type="subcellular location">
    <subcellularLocation>
        <location evidence="2 8">Cytoplasm</location>
    </subcellularLocation>
</comment>
<dbReference type="InterPro" id="IPR001900">
    <property type="entry name" value="RNase_II/R"/>
</dbReference>
<comment type="catalytic activity">
    <reaction evidence="1 8">
        <text>Exonucleolytic cleavage in the 3'- to 5'-direction to yield nucleoside 5'-phosphates.</text>
        <dbReference type="EC" id="3.1.13.1"/>
    </reaction>
</comment>
<dbReference type="EMBL" id="DVOS01000068">
    <property type="protein sequence ID" value="HIV23920.1"/>
    <property type="molecule type" value="Genomic_DNA"/>
</dbReference>
<feature type="domain" description="S1 motif" evidence="9">
    <location>
        <begin position="629"/>
        <end position="709"/>
    </location>
</feature>
<keyword evidence="6 8" id="KW-0269">Exonuclease</keyword>
<organism evidence="10 11">
    <name type="scientific">Candidatus Merdiplasma excrementigallinarum</name>
    <dbReference type="NCBI Taxonomy" id="2840864"/>
    <lineage>
        <taxon>Bacteria</taxon>
        <taxon>Bacillati</taxon>
        <taxon>Bacillota</taxon>
        <taxon>Clostridia</taxon>
        <taxon>Lachnospirales</taxon>
        <taxon>Lachnospiraceae</taxon>
        <taxon>Lachnospiraceae incertae sedis</taxon>
        <taxon>Candidatus Merdiplasma</taxon>
    </lineage>
</organism>
<evidence type="ECO:0000256" key="8">
    <source>
        <dbReference type="HAMAP-Rule" id="MF_01895"/>
    </source>
</evidence>
<comment type="function">
    <text evidence="8">3'-5' exoribonuclease that releases 5'-nucleoside monophosphates and is involved in maturation of structured RNAs.</text>
</comment>
<dbReference type="AlphaFoldDB" id="A0A9D1T913"/>
<dbReference type="GO" id="GO:0008859">
    <property type="term" value="F:exoribonuclease II activity"/>
    <property type="evidence" value="ECO:0007669"/>
    <property type="project" value="UniProtKB-UniRule"/>
</dbReference>
<dbReference type="GO" id="GO:0006402">
    <property type="term" value="P:mRNA catabolic process"/>
    <property type="evidence" value="ECO:0007669"/>
    <property type="project" value="TreeGrafter"/>
</dbReference>
<reference evidence="10" key="2">
    <citation type="journal article" date="2021" name="PeerJ">
        <title>Extensive microbial diversity within the chicken gut microbiome revealed by metagenomics and culture.</title>
        <authorList>
            <person name="Gilroy R."/>
            <person name="Ravi A."/>
            <person name="Getino M."/>
            <person name="Pursley I."/>
            <person name="Horton D.L."/>
            <person name="Alikhan N.F."/>
            <person name="Baker D."/>
            <person name="Gharbi K."/>
            <person name="Hall N."/>
            <person name="Watson M."/>
            <person name="Adriaenssens E.M."/>
            <person name="Foster-Nyarko E."/>
            <person name="Jarju S."/>
            <person name="Secka A."/>
            <person name="Antonio M."/>
            <person name="Oren A."/>
            <person name="Chaudhuri R.R."/>
            <person name="La Ragione R."/>
            <person name="Hildebrand F."/>
            <person name="Pallen M.J."/>
        </authorList>
    </citation>
    <scope>NUCLEOTIDE SEQUENCE</scope>
    <source>
        <strain evidence="10">ChiBcec6-7307</strain>
    </source>
</reference>
<comment type="caution">
    <text evidence="10">The sequence shown here is derived from an EMBL/GenBank/DDBJ whole genome shotgun (WGS) entry which is preliminary data.</text>
</comment>
<dbReference type="InterPro" id="IPR013223">
    <property type="entry name" value="RNase_B_OB_dom"/>
</dbReference>
<dbReference type="SMART" id="SM00316">
    <property type="entry name" value="S1"/>
    <property type="match status" value="1"/>
</dbReference>
<dbReference type="Pfam" id="PF00575">
    <property type="entry name" value="S1"/>
    <property type="match status" value="1"/>
</dbReference>
<dbReference type="Proteomes" id="UP000886889">
    <property type="component" value="Unassembled WGS sequence"/>
</dbReference>
<keyword evidence="7 8" id="KW-0694">RNA-binding</keyword>
<keyword evidence="4 8" id="KW-0540">Nuclease</keyword>
<protein>
    <recommendedName>
        <fullName evidence="8">Ribonuclease R</fullName>
        <shortName evidence="8">RNase R</shortName>
        <ecNumber evidence="8">3.1.13.1</ecNumber>
    </recommendedName>
</protein>
<dbReference type="InterPro" id="IPR011805">
    <property type="entry name" value="RNase_R"/>
</dbReference>
<dbReference type="NCBIfam" id="TIGR02063">
    <property type="entry name" value="RNase_R"/>
    <property type="match status" value="1"/>
</dbReference>
<dbReference type="PROSITE" id="PS50126">
    <property type="entry name" value="S1"/>
    <property type="match status" value="1"/>
</dbReference>
<accession>A0A9D1T913</accession>
<evidence type="ECO:0000313" key="11">
    <source>
        <dbReference type="Proteomes" id="UP000886889"/>
    </source>
</evidence>
<name>A0A9D1T913_9FIRM</name>
<dbReference type="GO" id="GO:0003723">
    <property type="term" value="F:RNA binding"/>
    <property type="evidence" value="ECO:0007669"/>
    <property type="project" value="UniProtKB-UniRule"/>
</dbReference>
<dbReference type="InterPro" id="IPR011129">
    <property type="entry name" value="CSD"/>
</dbReference>
<evidence type="ECO:0000256" key="4">
    <source>
        <dbReference type="ARBA" id="ARBA00022722"/>
    </source>
</evidence>
<dbReference type="Pfam" id="PF17876">
    <property type="entry name" value="CSD2"/>
    <property type="match status" value="1"/>
</dbReference>
<evidence type="ECO:0000256" key="6">
    <source>
        <dbReference type="ARBA" id="ARBA00022839"/>
    </source>
</evidence>
<dbReference type="Gene3D" id="2.40.50.140">
    <property type="entry name" value="Nucleic acid-binding proteins"/>
    <property type="match status" value="3"/>
</dbReference>
<comment type="similarity">
    <text evidence="8">Belongs to the RNR ribonuclease family. RNase R subfamily.</text>
</comment>
<dbReference type="GO" id="GO:0005829">
    <property type="term" value="C:cytosol"/>
    <property type="evidence" value="ECO:0007669"/>
    <property type="project" value="TreeGrafter"/>
</dbReference>